<reference evidence="7" key="1">
    <citation type="submission" date="2012-12" db="EMBL/GenBank/DDBJ databases">
        <authorList>
            <person name="Hellsten U."/>
            <person name="Grimwood J."/>
            <person name="Chapman J.A."/>
            <person name="Shapiro H."/>
            <person name="Aerts A."/>
            <person name="Otillar R.P."/>
            <person name="Terry A.Y."/>
            <person name="Boore J.L."/>
            <person name="Simakov O."/>
            <person name="Marletaz F."/>
            <person name="Cho S.-J."/>
            <person name="Edsinger-Gonzales E."/>
            <person name="Havlak P."/>
            <person name="Kuo D.-H."/>
            <person name="Larsson T."/>
            <person name="Lv J."/>
            <person name="Arendt D."/>
            <person name="Savage R."/>
            <person name="Osoegawa K."/>
            <person name="de Jong P."/>
            <person name="Lindberg D.R."/>
            <person name="Seaver E.C."/>
            <person name="Weisblat D.A."/>
            <person name="Putnam N.H."/>
            <person name="Grigoriev I.V."/>
            <person name="Rokhsar D.S."/>
        </authorList>
    </citation>
    <scope>NUCLEOTIDE SEQUENCE</scope>
    <source>
        <strain evidence="7">I ESC-2004</strain>
    </source>
</reference>
<dbReference type="PROSITE" id="PS00061">
    <property type="entry name" value="ADH_SHORT"/>
    <property type="match status" value="1"/>
</dbReference>
<sequence>MITAAFTAYKLFKGLRVLFNQFVLGKLFGPALDLKKLGKWAGKNYSGQLKVFLFFILSPVVTGATDGIGLAYAKQLAERGIPIVLVSRSQEKLDKCAREIEQKYHVETKTIAFDFTKPYDSYGAVKKGLAGLEVGFLLNNVGIGVDPIRLTETPNCEKVLNDICHVNALSAAMMTYYVLPGMMQRRKGAIVNNASFSAYIPVPFMSVYPATKSFVDYFSRGMSMECASHGIFVQSLMPHFVQTKILNNNDPPSLFRPSPESFCRSAIGTVGRAERTFGYFPHHILSWLADMLGEKVVFEMLRKEFMNVRSKTLKKLGVAPQD</sequence>
<dbReference type="InterPro" id="IPR036291">
    <property type="entry name" value="NAD(P)-bd_dom_sf"/>
</dbReference>
<evidence type="ECO:0000313" key="5">
    <source>
        <dbReference type="EMBL" id="ELU17553.1"/>
    </source>
</evidence>
<dbReference type="AlphaFoldDB" id="R7VFC6"/>
<accession>R7VFC6</accession>
<dbReference type="Pfam" id="PF00106">
    <property type="entry name" value="adh_short"/>
    <property type="match status" value="1"/>
</dbReference>
<gene>
    <name evidence="5" type="ORF">CAPTEDRAFT_100331</name>
</gene>
<dbReference type="PANTHER" id="PTHR43899">
    <property type="entry name" value="RH59310P"/>
    <property type="match status" value="1"/>
</dbReference>
<reference evidence="6" key="3">
    <citation type="submission" date="2015-06" db="UniProtKB">
        <authorList>
            <consortium name="EnsemblMetazoa"/>
        </authorList>
    </citation>
    <scope>IDENTIFICATION</scope>
</reference>
<keyword evidence="4" id="KW-0560">Oxidoreductase</keyword>
<keyword evidence="7" id="KW-1185">Reference proteome</keyword>
<comment type="similarity">
    <text evidence="2">Belongs to the short-chain dehydrogenases/reductases (SDR) family.</text>
</comment>
<dbReference type="PRINTS" id="PR00081">
    <property type="entry name" value="GDHRDH"/>
</dbReference>
<evidence type="ECO:0000256" key="2">
    <source>
        <dbReference type="ARBA" id="ARBA00006484"/>
    </source>
</evidence>
<dbReference type="Gene3D" id="3.40.50.720">
    <property type="entry name" value="NAD(P)-binding Rossmann-like Domain"/>
    <property type="match status" value="1"/>
</dbReference>
<dbReference type="CDD" id="cd05356">
    <property type="entry name" value="17beta-HSD1_like_SDR_c"/>
    <property type="match status" value="1"/>
</dbReference>
<evidence type="ECO:0000256" key="1">
    <source>
        <dbReference type="ARBA" id="ARBA00004240"/>
    </source>
</evidence>
<organism evidence="5">
    <name type="scientific">Capitella teleta</name>
    <name type="common">Polychaete worm</name>
    <dbReference type="NCBI Taxonomy" id="283909"/>
    <lineage>
        <taxon>Eukaryota</taxon>
        <taxon>Metazoa</taxon>
        <taxon>Spiralia</taxon>
        <taxon>Lophotrochozoa</taxon>
        <taxon>Annelida</taxon>
        <taxon>Polychaeta</taxon>
        <taxon>Sedentaria</taxon>
        <taxon>Scolecida</taxon>
        <taxon>Capitellidae</taxon>
        <taxon>Capitella</taxon>
    </lineage>
</organism>
<evidence type="ECO:0000313" key="6">
    <source>
        <dbReference type="EnsemblMetazoa" id="CapteP100331"/>
    </source>
</evidence>
<proteinExistence type="inferred from homology"/>
<protein>
    <submittedName>
        <fullName evidence="5 6">Uncharacterized protein</fullName>
    </submittedName>
</protein>
<dbReference type="OrthoDB" id="5545019at2759"/>
<evidence type="ECO:0000313" key="7">
    <source>
        <dbReference type="Proteomes" id="UP000014760"/>
    </source>
</evidence>
<evidence type="ECO:0000256" key="3">
    <source>
        <dbReference type="ARBA" id="ARBA00022857"/>
    </source>
</evidence>
<dbReference type="InterPro" id="IPR002347">
    <property type="entry name" value="SDR_fam"/>
</dbReference>
<dbReference type="GO" id="GO:0016491">
    <property type="term" value="F:oxidoreductase activity"/>
    <property type="evidence" value="ECO:0007669"/>
    <property type="project" value="UniProtKB-KW"/>
</dbReference>
<dbReference type="EMBL" id="AMQN01016842">
    <property type="status" value="NOT_ANNOTATED_CDS"/>
    <property type="molecule type" value="Genomic_DNA"/>
</dbReference>
<dbReference type="SUPFAM" id="SSF51735">
    <property type="entry name" value="NAD(P)-binding Rossmann-fold domains"/>
    <property type="match status" value="1"/>
</dbReference>
<dbReference type="STRING" id="283909.R7VFC6"/>
<dbReference type="GO" id="GO:0005783">
    <property type="term" value="C:endoplasmic reticulum"/>
    <property type="evidence" value="ECO:0007669"/>
    <property type="project" value="UniProtKB-SubCell"/>
</dbReference>
<dbReference type="FunFam" id="3.40.50.720:FF:000137">
    <property type="entry name" value="Hydroxysteroid (17-beta) dehydrogenase 3"/>
    <property type="match status" value="1"/>
</dbReference>
<dbReference type="InterPro" id="IPR051019">
    <property type="entry name" value="VLCFA-Steroid_DH"/>
</dbReference>
<dbReference type="EMBL" id="KB292465">
    <property type="protein sequence ID" value="ELU17553.1"/>
    <property type="molecule type" value="Genomic_DNA"/>
</dbReference>
<dbReference type="FunCoup" id="R7VFC6">
    <property type="interactions" value="1246"/>
</dbReference>
<dbReference type="HOGENOM" id="CLU_010194_38_0_1"/>
<keyword evidence="3" id="KW-0521">NADP</keyword>
<dbReference type="PANTHER" id="PTHR43899:SF13">
    <property type="entry name" value="RH59310P"/>
    <property type="match status" value="1"/>
</dbReference>
<reference evidence="5 7" key="2">
    <citation type="journal article" date="2013" name="Nature">
        <title>Insights into bilaterian evolution from three spiralian genomes.</title>
        <authorList>
            <person name="Simakov O."/>
            <person name="Marletaz F."/>
            <person name="Cho S.J."/>
            <person name="Edsinger-Gonzales E."/>
            <person name="Havlak P."/>
            <person name="Hellsten U."/>
            <person name="Kuo D.H."/>
            <person name="Larsson T."/>
            <person name="Lv J."/>
            <person name="Arendt D."/>
            <person name="Savage R."/>
            <person name="Osoegawa K."/>
            <person name="de Jong P."/>
            <person name="Grimwood J."/>
            <person name="Chapman J.A."/>
            <person name="Shapiro H."/>
            <person name="Aerts A."/>
            <person name="Otillar R.P."/>
            <person name="Terry A.Y."/>
            <person name="Boore J.L."/>
            <person name="Grigoriev I.V."/>
            <person name="Lindberg D.R."/>
            <person name="Seaver E.C."/>
            <person name="Weisblat D.A."/>
            <person name="Putnam N.H."/>
            <person name="Rokhsar D.S."/>
        </authorList>
    </citation>
    <scope>NUCLEOTIDE SEQUENCE</scope>
    <source>
        <strain evidence="5 7">I ESC-2004</strain>
    </source>
</reference>
<dbReference type="EnsemblMetazoa" id="CapteT100331">
    <property type="protein sequence ID" value="CapteP100331"/>
    <property type="gene ID" value="CapteG100331"/>
</dbReference>
<dbReference type="OMA" id="HICYSLF"/>
<evidence type="ECO:0000256" key="4">
    <source>
        <dbReference type="ARBA" id="ARBA00023002"/>
    </source>
</evidence>
<name>R7VFC6_CAPTE</name>
<dbReference type="Proteomes" id="UP000014760">
    <property type="component" value="Unassembled WGS sequence"/>
</dbReference>
<dbReference type="InterPro" id="IPR020904">
    <property type="entry name" value="Sc_DH/Rdtase_CS"/>
</dbReference>
<comment type="subcellular location">
    <subcellularLocation>
        <location evidence="1">Endoplasmic reticulum</location>
    </subcellularLocation>
</comment>